<proteinExistence type="predicted"/>
<evidence type="ECO:0000259" key="3">
    <source>
        <dbReference type="PROSITE" id="PS50853"/>
    </source>
</evidence>
<dbReference type="Proteomes" id="UP000805085">
    <property type="component" value="Unassembled WGS sequence"/>
</dbReference>
<name>A0ABX2E1C1_9FLAO</name>
<dbReference type="Pfam" id="PF18962">
    <property type="entry name" value="Por_Secre_tail"/>
    <property type="match status" value="1"/>
</dbReference>
<dbReference type="InterPro" id="IPR013517">
    <property type="entry name" value="FG-GAP"/>
</dbReference>
<dbReference type="Pfam" id="PF07593">
    <property type="entry name" value="UnbV_ASPIC"/>
    <property type="match status" value="1"/>
</dbReference>
<dbReference type="InterPro" id="IPR028994">
    <property type="entry name" value="Integrin_alpha_N"/>
</dbReference>
<evidence type="ECO:0000313" key="5">
    <source>
        <dbReference type="Proteomes" id="UP000805085"/>
    </source>
</evidence>
<dbReference type="InterPro" id="IPR011519">
    <property type="entry name" value="UnbV_ASPIC"/>
</dbReference>
<dbReference type="PROSITE" id="PS50853">
    <property type="entry name" value="FN3"/>
    <property type="match status" value="1"/>
</dbReference>
<dbReference type="Pfam" id="PF13517">
    <property type="entry name" value="FG-GAP_3"/>
    <property type="match status" value="3"/>
</dbReference>
<dbReference type="EMBL" id="JABRWQ010000001">
    <property type="protein sequence ID" value="NRD22261.1"/>
    <property type="molecule type" value="Genomic_DNA"/>
</dbReference>
<organism evidence="4 5">
    <name type="scientific">Winogradskyella litoriviva</name>
    <dbReference type="NCBI Taxonomy" id="1220182"/>
    <lineage>
        <taxon>Bacteria</taxon>
        <taxon>Pseudomonadati</taxon>
        <taxon>Bacteroidota</taxon>
        <taxon>Flavobacteriia</taxon>
        <taxon>Flavobacteriales</taxon>
        <taxon>Flavobacteriaceae</taxon>
        <taxon>Winogradskyella</taxon>
    </lineage>
</organism>
<keyword evidence="1 2" id="KW-0732">Signal</keyword>
<dbReference type="InterPro" id="IPR026444">
    <property type="entry name" value="Secre_tail"/>
</dbReference>
<sequence length="824" mass="89427">MKKPLLFTILLNFIFAYSFAQQLNQPANWPNNQWTLSGSYDVTYLYEDPTTTSSSFSFDDNLAGGTSANNVAAESPVIDLSAAFSTGETELTVSFQYGFNIYQNESLQLQFWNNATTEWENWGNTLTDNSNSTVSFCNNTPTSFISDGLDISTFSNAQQTGFKYRILYNDNNSFGWGFCVNSVAIISSMPPACPDVESVSINNITATTASVNWIAGGTETSWEVAIGLTTDIMPTTGIFTANSVYVLTGLTQETDYRVCVRANCAAGGFSSWQCQTFTTGIDLSSYPVSFTTNPIATTGTYDIALVDLNGDFLDDVVSVSSDNINVHYQLATGGFNETNVSTPSADYSPNWSLAAGDFDRNGYNDLVYGGGSGVTFMKANNSGTGYTEISGSNYVFSQRSNFVDINNDGHLDAFVCHDVDANVYYINDGSGNLTFYQGESPGVVPNGLGLTPGGGNYGTVWIDFDNDRDMDMFIAKCRGGSSTISTNELWRNDGNGVFTNVADSNGWYNTNYPGVGHNNSSNLGDNIQTWSSAWADFDNDGDMDVYVGASTTSNGPSKLMQNNGDGTFTDVTFGSGVDLAALGIENAPADFDNDGYIDILSNGDILFNNGDFTFTNFSTNMPPSGAIGDTNNDGFLDIFRNRNIYLNNANTNHWIKINTIGTSSNINGIGARIEIETSTGTQIRDVRSGEGFEFMSSLTTHFGLGAETSITSLTIYWPSGVVDYIENPAIDTTHNITEGSALSAIDYTLIDLTIYPNPVENELFINTSSQVINKIATVFDINGKRVLNLKLKSNRIDVSNLTSGVYFLRLESQGKTMKRKFIKK</sequence>
<dbReference type="SMART" id="SM00060">
    <property type="entry name" value="FN3"/>
    <property type="match status" value="1"/>
</dbReference>
<dbReference type="RefSeq" id="WP_173299899.1">
    <property type="nucleotide sequence ID" value="NZ_JABRWQ010000001.1"/>
</dbReference>
<evidence type="ECO:0000256" key="1">
    <source>
        <dbReference type="ARBA" id="ARBA00022729"/>
    </source>
</evidence>
<dbReference type="NCBIfam" id="TIGR04183">
    <property type="entry name" value="Por_Secre_tail"/>
    <property type="match status" value="1"/>
</dbReference>
<dbReference type="SUPFAM" id="SSF69318">
    <property type="entry name" value="Integrin alpha N-terminal domain"/>
    <property type="match status" value="2"/>
</dbReference>
<feature type="signal peptide" evidence="2">
    <location>
        <begin position="1"/>
        <end position="20"/>
    </location>
</feature>
<comment type="caution">
    <text evidence="4">The sequence shown here is derived from an EMBL/GenBank/DDBJ whole genome shotgun (WGS) entry which is preliminary data.</text>
</comment>
<evidence type="ECO:0000256" key="2">
    <source>
        <dbReference type="SAM" id="SignalP"/>
    </source>
</evidence>
<evidence type="ECO:0000313" key="4">
    <source>
        <dbReference type="EMBL" id="NRD22261.1"/>
    </source>
</evidence>
<dbReference type="Pfam" id="PF00041">
    <property type="entry name" value="fn3"/>
    <property type="match status" value="1"/>
</dbReference>
<gene>
    <name evidence="4" type="ORF">HNV10_03350</name>
</gene>
<reference evidence="4 5" key="1">
    <citation type="journal article" date="2015" name="Int. J. Syst. Evol. Microbiol.">
        <title>Winogradskyella litoriviva sp. nov., isolated from coastal seawater.</title>
        <authorList>
            <person name="Nedashkovskaya O.I."/>
            <person name="Kukhlevskiy A.D."/>
            <person name="Zhukova N.V."/>
            <person name="Kim S.J."/>
            <person name="Rhee S.K."/>
            <person name="Mikhailov V.V."/>
        </authorList>
    </citation>
    <scope>NUCLEOTIDE SEQUENCE [LARGE SCALE GENOMIC DNA]</scope>
    <source>
        <strain evidence="4 5">KMM6491</strain>
    </source>
</reference>
<keyword evidence="5" id="KW-1185">Reference proteome</keyword>
<dbReference type="Gene3D" id="2.130.10.130">
    <property type="entry name" value="Integrin alpha, N-terminal"/>
    <property type="match status" value="1"/>
</dbReference>
<accession>A0ABX2E1C1</accession>
<feature type="domain" description="Fibronectin type-III" evidence="3">
    <location>
        <begin position="195"/>
        <end position="282"/>
    </location>
</feature>
<protein>
    <submittedName>
        <fullName evidence="4">VCBS repeat-containing protein</fullName>
    </submittedName>
</protein>
<feature type="chain" id="PRO_5047505236" evidence="2">
    <location>
        <begin position="21"/>
        <end position="824"/>
    </location>
</feature>
<dbReference type="Gene3D" id="2.60.40.10">
    <property type="entry name" value="Immunoglobulins"/>
    <property type="match status" value="1"/>
</dbReference>
<dbReference type="PANTHER" id="PTHR46580:SF4">
    <property type="entry name" value="ATP_GTP-BINDING PROTEIN"/>
    <property type="match status" value="1"/>
</dbReference>
<dbReference type="PANTHER" id="PTHR46580">
    <property type="entry name" value="SENSOR KINASE-RELATED"/>
    <property type="match status" value="1"/>
</dbReference>
<dbReference type="InterPro" id="IPR003961">
    <property type="entry name" value="FN3_dom"/>
</dbReference>
<dbReference type="InterPro" id="IPR013783">
    <property type="entry name" value="Ig-like_fold"/>
</dbReference>